<evidence type="ECO:0000256" key="2">
    <source>
        <dbReference type="ARBA" id="ARBA00022737"/>
    </source>
</evidence>
<dbReference type="InterPro" id="IPR056737">
    <property type="entry name" value="Beta-prop_ATRN-MKLN-like"/>
</dbReference>
<feature type="domain" description="BACK" evidence="4">
    <location>
        <begin position="37"/>
        <end position="176"/>
    </location>
</feature>
<dbReference type="PANTHER" id="PTHR22667:SF0">
    <property type="entry name" value="AT01380P-RELATED"/>
    <property type="match status" value="1"/>
</dbReference>
<evidence type="ECO:0000256" key="3">
    <source>
        <dbReference type="SAM" id="MobiDB-lite"/>
    </source>
</evidence>
<organism evidence="5 6">
    <name type="scientific">Diaphorina citri</name>
    <name type="common">Asian citrus psyllid</name>
    <dbReference type="NCBI Taxonomy" id="121845"/>
    <lineage>
        <taxon>Eukaryota</taxon>
        <taxon>Metazoa</taxon>
        <taxon>Ecdysozoa</taxon>
        <taxon>Arthropoda</taxon>
        <taxon>Hexapoda</taxon>
        <taxon>Insecta</taxon>
        <taxon>Pterygota</taxon>
        <taxon>Neoptera</taxon>
        <taxon>Paraneoptera</taxon>
        <taxon>Hemiptera</taxon>
        <taxon>Sternorrhyncha</taxon>
        <taxon>Psylloidea</taxon>
        <taxon>Psyllidae</taxon>
        <taxon>Diaphorininae</taxon>
        <taxon>Diaphorina</taxon>
    </lineage>
</organism>
<dbReference type="SMART" id="SM00612">
    <property type="entry name" value="Kelch"/>
    <property type="match status" value="2"/>
</dbReference>
<gene>
    <name evidence="6" type="primary">LOC103522837</name>
</gene>
<feature type="region of interest" description="Disordered" evidence="3">
    <location>
        <begin position="266"/>
        <end position="295"/>
    </location>
</feature>
<protein>
    <submittedName>
        <fullName evidence="6">Uncharacterized protein LOC103522837</fullName>
    </submittedName>
</protein>
<dbReference type="Pfam" id="PF24981">
    <property type="entry name" value="Beta-prop_ATRN-LZTR1"/>
    <property type="match status" value="1"/>
</dbReference>
<dbReference type="InterPro" id="IPR011705">
    <property type="entry name" value="BACK"/>
</dbReference>
<keyword evidence="5" id="KW-1185">Reference proteome</keyword>
<dbReference type="KEGG" id="dci:103522837"/>
<feature type="non-terminal residue" evidence="6">
    <location>
        <position position="1"/>
    </location>
</feature>
<evidence type="ECO:0000259" key="4">
    <source>
        <dbReference type="SMART" id="SM00875"/>
    </source>
</evidence>
<dbReference type="SUPFAM" id="SSF117281">
    <property type="entry name" value="Kelch motif"/>
    <property type="match status" value="1"/>
</dbReference>
<dbReference type="Pfam" id="PF07707">
    <property type="entry name" value="BACK"/>
    <property type="match status" value="1"/>
</dbReference>
<dbReference type="GeneID" id="103522837"/>
<evidence type="ECO:0000256" key="1">
    <source>
        <dbReference type="ARBA" id="ARBA00022441"/>
    </source>
</evidence>
<dbReference type="Gene3D" id="1.25.40.420">
    <property type="match status" value="1"/>
</dbReference>
<dbReference type="RefSeq" id="XP_008486148.3">
    <property type="nucleotide sequence ID" value="XM_008487926.3"/>
</dbReference>
<dbReference type="PaxDb" id="121845-A0A1S3DQB9"/>
<feature type="non-terminal residue" evidence="6">
    <location>
        <position position="526"/>
    </location>
</feature>
<dbReference type="STRING" id="121845.A0A1S3DQB9"/>
<dbReference type="Gene3D" id="2.120.10.80">
    <property type="entry name" value="Kelch-type beta propeller"/>
    <property type="match status" value="1"/>
</dbReference>
<evidence type="ECO:0000313" key="6">
    <source>
        <dbReference type="RefSeq" id="XP_008486148.3"/>
    </source>
</evidence>
<feature type="region of interest" description="Disordered" evidence="3">
    <location>
        <begin position="358"/>
        <end position="387"/>
    </location>
</feature>
<keyword evidence="2" id="KW-0677">Repeat</keyword>
<sequence length="526" mass="61035">EVILNEKRISYETFEDIYQWMLTDPEKSHLKLSRENVLQLLEAAKYLGVQELEHQCWAFINSAEIFSEATAFFLYLNAKKNPDQESREPIMQLMLPRIQKFFLILVSSRNWIELDVHDVCALLCSNYTRVRCELEIFMSAVRWLQAEWNSRKQHVVQVMQCVRFGLMSPFHLVEIRQSAEFHEITSVPGVQKLITEGMDVATVKSTHALIPNNRKLSQIFGLTEPSPRHYLKHQPDLYENHSLIYRDFLSQLNKIKEGEISLNEDVDTSEDEETVRHKSTERAIHSNKRDKSSNKIKETITEGIYSKEQKPDIPMELKKDTSHVVAKPSKAQPKSYMELNSKNLKKFNEYIEEADTKVRKYHTPESESIQSSEEDKDRHQVTERAESSVFMEESEAVLVFGGVDARAPYSKIKKNGREIYRYNPFLNTWQLIGEMPVARHHHSTVYHNGMVYMAGGVDPSSDEKTTDIVSNSVWSFNPNNKQWTQELNMTYPRKIFSFVSCLDKIYAIGGQDSKTLLSSVECYDPV</sequence>
<proteinExistence type="predicted"/>
<dbReference type="PANTHER" id="PTHR22667">
    <property type="entry name" value="AT01380P-RELATED"/>
    <property type="match status" value="1"/>
</dbReference>
<dbReference type="SMART" id="SM00875">
    <property type="entry name" value="BACK"/>
    <property type="match status" value="1"/>
</dbReference>
<dbReference type="AlphaFoldDB" id="A0A1S3DQB9"/>
<accession>A0A1S3DQB9</accession>
<feature type="compositionally biased region" description="Basic and acidic residues" evidence="3">
    <location>
        <begin position="274"/>
        <end position="295"/>
    </location>
</feature>
<feature type="compositionally biased region" description="Basic and acidic residues" evidence="3">
    <location>
        <begin position="373"/>
        <end position="386"/>
    </location>
</feature>
<keyword evidence="1" id="KW-0880">Kelch repeat</keyword>
<dbReference type="InterPro" id="IPR011333">
    <property type="entry name" value="SKP1/BTB/POZ_sf"/>
</dbReference>
<name>A0A1S3DQB9_DIACI</name>
<evidence type="ECO:0000313" key="5">
    <source>
        <dbReference type="Proteomes" id="UP000079169"/>
    </source>
</evidence>
<dbReference type="Proteomes" id="UP000079169">
    <property type="component" value="Unplaced"/>
</dbReference>
<reference evidence="6" key="1">
    <citation type="submission" date="2025-08" db="UniProtKB">
        <authorList>
            <consortium name="RefSeq"/>
        </authorList>
    </citation>
    <scope>IDENTIFICATION</scope>
</reference>
<dbReference type="Gene3D" id="3.30.710.10">
    <property type="entry name" value="Potassium Channel Kv1.1, Chain A"/>
    <property type="match status" value="1"/>
</dbReference>
<dbReference type="InterPro" id="IPR006652">
    <property type="entry name" value="Kelch_1"/>
</dbReference>
<dbReference type="InterPro" id="IPR015915">
    <property type="entry name" value="Kelch-typ_b-propeller"/>
</dbReference>